<reference evidence="1" key="1">
    <citation type="submission" date="2022-02" db="EMBL/GenBank/DDBJ databases">
        <title>Plant Genome Project.</title>
        <authorList>
            <person name="Zhang R.-G."/>
        </authorList>
    </citation>
    <scope>NUCLEOTIDE SEQUENCE</scope>
    <source>
        <strain evidence="1">AT1</strain>
    </source>
</reference>
<comment type="caution">
    <text evidence="1">The sequence shown here is derived from an EMBL/GenBank/DDBJ whole genome shotgun (WGS) entry which is preliminary data.</text>
</comment>
<proteinExistence type="predicted"/>
<protein>
    <submittedName>
        <fullName evidence="1">Uncharacterized protein</fullName>
    </submittedName>
</protein>
<dbReference type="Proteomes" id="UP001062846">
    <property type="component" value="Chromosome 10"/>
</dbReference>
<keyword evidence="2" id="KW-1185">Reference proteome</keyword>
<organism evidence="1 2">
    <name type="scientific">Rhododendron molle</name>
    <name type="common">Chinese azalea</name>
    <name type="synonym">Azalea mollis</name>
    <dbReference type="NCBI Taxonomy" id="49168"/>
    <lineage>
        <taxon>Eukaryota</taxon>
        <taxon>Viridiplantae</taxon>
        <taxon>Streptophyta</taxon>
        <taxon>Embryophyta</taxon>
        <taxon>Tracheophyta</taxon>
        <taxon>Spermatophyta</taxon>
        <taxon>Magnoliopsida</taxon>
        <taxon>eudicotyledons</taxon>
        <taxon>Gunneridae</taxon>
        <taxon>Pentapetalae</taxon>
        <taxon>asterids</taxon>
        <taxon>Ericales</taxon>
        <taxon>Ericaceae</taxon>
        <taxon>Ericoideae</taxon>
        <taxon>Rhodoreae</taxon>
        <taxon>Rhododendron</taxon>
    </lineage>
</organism>
<evidence type="ECO:0000313" key="2">
    <source>
        <dbReference type="Proteomes" id="UP001062846"/>
    </source>
</evidence>
<evidence type="ECO:0000313" key="1">
    <source>
        <dbReference type="EMBL" id="KAI8533714.1"/>
    </source>
</evidence>
<name>A0ACC0LYJ6_RHOML</name>
<sequence length="241" mass="27845">MANLGISNDMRIENNRSKVVALACKMVGGGSDGSLDLCARVCLTDEYENIIFQTYVKPLLPVTNYRYETTGIRSEFLRDAMPVRQVSRKIQDFLCNGEPIWKIRSKGGRARILVVHGMDHDLKCLDLEYPPIIIRDTAEYPPLMKTSKLGNSLKYLTKAYLGYDIQNGIQDPYEDCVATMRLYMRMRSQNHEVEDYPLATDPQNRNNFAQWRQGELERMSPEEMLEISRSDYYCWCLDSRG</sequence>
<accession>A0ACC0LYJ6</accession>
<dbReference type="EMBL" id="CM046397">
    <property type="protein sequence ID" value="KAI8533714.1"/>
    <property type="molecule type" value="Genomic_DNA"/>
</dbReference>
<gene>
    <name evidence="1" type="ORF">RHMOL_Rhmol10G0030800</name>
</gene>